<evidence type="ECO:0000313" key="2">
    <source>
        <dbReference type="Proteomes" id="UP000824165"/>
    </source>
</evidence>
<dbReference type="Proteomes" id="UP000824165">
    <property type="component" value="Unassembled WGS sequence"/>
</dbReference>
<protein>
    <submittedName>
        <fullName evidence="1">DUF1667 domain-containing protein</fullName>
    </submittedName>
</protein>
<accession>A0A9D1H3J7</accession>
<sequence length="118" mass="12470">MTERQLTCIICPKGCIINVSLCSDGSISNITGNSCARGKMYAETECTNPKRTVTTTMRCTDGGVVAVKTDRPIPKASVMDCMKIINSAEATLPVHTGDVLLRGVFGSNIVATAKRTAS</sequence>
<dbReference type="InterPro" id="IPR012460">
    <property type="entry name" value="DUF1667"/>
</dbReference>
<dbReference type="SUPFAM" id="SSF160148">
    <property type="entry name" value="CPE0013-like"/>
    <property type="match status" value="1"/>
</dbReference>
<dbReference type="Gene3D" id="3.10.530.10">
    <property type="entry name" value="CPE0013-like"/>
    <property type="match status" value="1"/>
</dbReference>
<dbReference type="Pfam" id="PF07892">
    <property type="entry name" value="DUF1667"/>
    <property type="match status" value="1"/>
</dbReference>
<dbReference type="EMBL" id="DVLU01000032">
    <property type="protein sequence ID" value="HIT85017.1"/>
    <property type="molecule type" value="Genomic_DNA"/>
</dbReference>
<proteinExistence type="predicted"/>
<reference evidence="1" key="2">
    <citation type="journal article" date="2021" name="PeerJ">
        <title>Extensive microbial diversity within the chicken gut microbiome revealed by metagenomics and culture.</title>
        <authorList>
            <person name="Gilroy R."/>
            <person name="Ravi A."/>
            <person name="Getino M."/>
            <person name="Pursley I."/>
            <person name="Horton D.L."/>
            <person name="Alikhan N.F."/>
            <person name="Baker D."/>
            <person name="Gharbi K."/>
            <person name="Hall N."/>
            <person name="Watson M."/>
            <person name="Adriaenssens E.M."/>
            <person name="Foster-Nyarko E."/>
            <person name="Jarju S."/>
            <person name="Secka A."/>
            <person name="Antonio M."/>
            <person name="Oren A."/>
            <person name="Chaudhuri R.R."/>
            <person name="La Ragione R."/>
            <person name="Hildebrand F."/>
            <person name="Pallen M.J."/>
        </authorList>
    </citation>
    <scope>NUCLEOTIDE SEQUENCE</scope>
    <source>
        <strain evidence="1">CHK181-108</strain>
    </source>
</reference>
<comment type="caution">
    <text evidence="1">The sequence shown here is derived from an EMBL/GenBank/DDBJ whole genome shotgun (WGS) entry which is preliminary data.</text>
</comment>
<gene>
    <name evidence="1" type="ORF">IAA60_03810</name>
</gene>
<dbReference type="InterPro" id="IPR036593">
    <property type="entry name" value="CPE0013-like_sf"/>
</dbReference>
<dbReference type="PANTHER" id="PTHR39450">
    <property type="entry name" value="MOLYBDOPTERIN OXIDOREDUCTASE, 4FE-4S CLUSTER-BINDING SUBUNIT"/>
    <property type="match status" value="1"/>
</dbReference>
<dbReference type="PANTHER" id="PTHR39450:SF1">
    <property type="entry name" value="DUF1667 DOMAIN-CONTAINING PROTEIN"/>
    <property type="match status" value="1"/>
</dbReference>
<organism evidence="1 2">
    <name type="scientific">Candidatus Ornithomonoglobus intestinigallinarum</name>
    <dbReference type="NCBI Taxonomy" id="2840894"/>
    <lineage>
        <taxon>Bacteria</taxon>
        <taxon>Bacillati</taxon>
        <taxon>Bacillota</taxon>
        <taxon>Clostridia</taxon>
        <taxon>Candidatus Ornithomonoglobus</taxon>
    </lineage>
</organism>
<name>A0A9D1H3J7_9FIRM</name>
<evidence type="ECO:0000313" key="1">
    <source>
        <dbReference type="EMBL" id="HIT85017.1"/>
    </source>
</evidence>
<reference evidence="1" key="1">
    <citation type="submission" date="2020-10" db="EMBL/GenBank/DDBJ databases">
        <authorList>
            <person name="Gilroy R."/>
        </authorList>
    </citation>
    <scope>NUCLEOTIDE SEQUENCE</scope>
    <source>
        <strain evidence="1">CHK181-108</strain>
    </source>
</reference>
<dbReference type="AlphaFoldDB" id="A0A9D1H3J7"/>